<dbReference type="Pfam" id="PF17273">
    <property type="entry name" value="DUF5338"/>
    <property type="match status" value="1"/>
</dbReference>
<sequence length="123" mass="14175">MGKSLSERIAAKALKKKLPLSHGDQNQNRAVFLLLRQEIKQALDDGWPMRSIWEILHEEGKVTFGYDSFRRYTKHLILLPPSKNQKQLEHPVTPTRTVKSKTDETPQIPGFTFNPSPKKEDLI</sequence>
<dbReference type="EMBL" id="JAEMHK010000003">
    <property type="protein sequence ID" value="MBJ6799700.1"/>
    <property type="molecule type" value="Genomic_DNA"/>
</dbReference>
<dbReference type="Proteomes" id="UP000641025">
    <property type="component" value="Unassembled WGS sequence"/>
</dbReference>
<keyword evidence="3" id="KW-1185">Reference proteome</keyword>
<dbReference type="InterPro" id="IPR035225">
    <property type="entry name" value="DUF5338"/>
</dbReference>
<dbReference type="RefSeq" id="WP_199394202.1">
    <property type="nucleotide sequence ID" value="NZ_JAEMHK010000003.1"/>
</dbReference>
<comment type="caution">
    <text evidence="2">The sequence shown here is derived from an EMBL/GenBank/DDBJ whole genome shotgun (WGS) entry which is preliminary data.</text>
</comment>
<gene>
    <name evidence="2" type="ORF">JFN90_06070</name>
</gene>
<evidence type="ECO:0000313" key="3">
    <source>
        <dbReference type="Proteomes" id="UP000641025"/>
    </source>
</evidence>
<protein>
    <submittedName>
        <fullName evidence="2">TraK family protein</fullName>
    </submittedName>
</protein>
<feature type="region of interest" description="Disordered" evidence="1">
    <location>
        <begin position="83"/>
        <end position="123"/>
    </location>
</feature>
<evidence type="ECO:0000313" key="2">
    <source>
        <dbReference type="EMBL" id="MBJ6799700.1"/>
    </source>
</evidence>
<accession>A0ABS0YQD4</accession>
<proteinExistence type="predicted"/>
<evidence type="ECO:0000256" key="1">
    <source>
        <dbReference type="SAM" id="MobiDB-lite"/>
    </source>
</evidence>
<organism evidence="2 3">
    <name type="scientific">Geomonas propionica</name>
    <dbReference type="NCBI Taxonomy" id="2798582"/>
    <lineage>
        <taxon>Bacteria</taxon>
        <taxon>Pseudomonadati</taxon>
        <taxon>Thermodesulfobacteriota</taxon>
        <taxon>Desulfuromonadia</taxon>
        <taxon>Geobacterales</taxon>
        <taxon>Geobacteraceae</taxon>
        <taxon>Geomonas</taxon>
    </lineage>
</organism>
<reference evidence="2 3" key="1">
    <citation type="submission" date="2020-12" db="EMBL/GenBank/DDBJ databases">
        <title>Geomonas sp. Red259, isolated from paddy soil.</title>
        <authorList>
            <person name="Xu Z."/>
            <person name="Zhang Z."/>
            <person name="Masuda Y."/>
            <person name="Itoh H."/>
            <person name="Senoo K."/>
        </authorList>
    </citation>
    <scope>NUCLEOTIDE SEQUENCE [LARGE SCALE GENOMIC DNA]</scope>
    <source>
        <strain evidence="2 3">Red259</strain>
    </source>
</reference>
<name>A0ABS0YQD4_9BACT</name>